<protein>
    <recommendedName>
        <fullName evidence="3 7">6,7-dimethyl-8-ribityllumazine synthase</fullName>
        <shortName evidence="7">DMRL synthase</shortName>
        <shortName evidence="7">LS</shortName>
        <shortName evidence="7">Lumazine synthase</shortName>
        <ecNumber evidence="3 7">2.5.1.78</ecNumber>
    </recommendedName>
</protein>
<dbReference type="STRING" id="1122213.GCA_000423365_01595"/>
<dbReference type="GO" id="GO:0009349">
    <property type="term" value="C:riboflavin synthase complex"/>
    <property type="evidence" value="ECO:0007669"/>
    <property type="project" value="UniProtKB-UniRule"/>
</dbReference>
<dbReference type="Proteomes" id="UP000258927">
    <property type="component" value="Chromosome"/>
</dbReference>
<dbReference type="GO" id="GO:0009231">
    <property type="term" value="P:riboflavin biosynthetic process"/>
    <property type="evidence" value="ECO:0007669"/>
    <property type="project" value="UniProtKB-UniRule"/>
</dbReference>
<feature type="binding site" evidence="7">
    <location>
        <position position="26"/>
    </location>
    <ligand>
        <name>5-amino-6-(D-ribitylamino)uracil</name>
        <dbReference type="ChEBI" id="CHEBI:15934"/>
    </ligand>
</feature>
<dbReference type="KEGG" id="mmyr:MXMO3_01201"/>
<evidence type="ECO:0000256" key="7">
    <source>
        <dbReference type="HAMAP-Rule" id="MF_00178"/>
    </source>
</evidence>
<dbReference type="UniPathway" id="UPA00275">
    <property type="reaction ID" value="UER00404"/>
</dbReference>
<name>A0A2R4MCJ9_9HYPH</name>
<feature type="binding site" evidence="7">
    <location>
        <begin position="84"/>
        <end position="86"/>
    </location>
    <ligand>
        <name>5-amino-6-(D-ribitylamino)uracil</name>
        <dbReference type="ChEBI" id="CHEBI:15934"/>
    </ligand>
</feature>
<evidence type="ECO:0000256" key="4">
    <source>
        <dbReference type="ARBA" id="ARBA00022619"/>
    </source>
</evidence>
<dbReference type="PANTHER" id="PTHR21058">
    <property type="entry name" value="6,7-DIMETHYL-8-RIBITYLLUMAZINE SYNTHASE DMRL SYNTHASE LUMAZINE SYNTHASE"/>
    <property type="match status" value="1"/>
</dbReference>
<evidence type="ECO:0000256" key="1">
    <source>
        <dbReference type="ARBA" id="ARBA00004917"/>
    </source>
</evidence>
<dbReference type="InterPro" id="IPR034964">
    <property type="entry name" value="LS"/>
</dbReference>
<dbReference type="Pfam" id="PF00885">
    <property type="entry name" value="DMRL_synthase"/>
    <property type="match status" value="1"/>
</dbReference>
<dbReference type="SUPFAM" id="SSF52121">
    <property type="entry name" value="Lumazine synthase"/>
    <property type="match status" value="1"/>
</dbReference>
<comment type="catalytic activity">
    <reaction evidence="6 7">
        <text>(2S)-2-hydroxy-3-oxobutyl phosphate + 5-amino-6-(D-ribitylamino)uracil = 6,7-dimethyl-8-(1-D-ribityl)lumazine + phosphate + 2 H2O + H(+)</text>
        <dbReference type="Rhea" id="RHEA:26152"/>
        <dbReference type="ChEBI" id="CHEBI:15377"/>
        <dbReference type="ChEBI" id="CHEBI:15378"/>
        <dbReference type="ChEBI" id="CHEBI:15934"/>
        <dbReference type="ChEBI" id="CHEBI:43474"/>
        <dbReference type="ChEBI" id="CHEBI:58201"/>
        <dbReference type="ChEBI" id="CHEBI:58830"/>
        <dbReference type="EC" id="2.5.1.78"/>
    </reaction>
</comment>
<dbReference type="EC" id="2.5.1.78" evidence="3 7"/>
<sequence>MSETIKTRGETTIIDNARVAIVVSQFNPKVTHGLLDGARLELAEAGLALAEEDVFEAPGAFEMPLIAKKLAQSGRYDGVACLGCVIKGDTAHFEFISLGATMGIMEASLQTEVPICFGILTTYTQEQAVVRSSADAENKGREAVAACLSSLATLQRISEFN</sequence>
<dbReference type="CDD" id="cd09209">
    <property type="entry name" value="Lumazine_synthase-I"/>
    <property type="match status" value="1"/>
</dbReference>
<dbReference type="Gene3D" id="3.40.50.960">
    <property type="entry name" value="Lumazine/riboflavin synthase"/>
    <property type="match status" value="1"/>
</dbReference>
<accession>A0A2R4MCJ9</accession>
<dbReference type="AlphaFoldDB" id="A0A2R4MCJ9"/>
<dbReference type="InterPro" id="IPR002180">
    <property type="entry name" value="LS/RS"/>
</dbReference>
<evidence type="ECO:0000256" key="3">
    <source>
        <dbReference type="ARBA" id="ARBA00012664"/>
    </source>
</evidence>
<evidence type="ECO:0000256" key="5">
    <source>
        <dbReference type="ARBA" id="ARBA00022679"/>
    </source>
</evidence>
<evidence type="ECO:0000313" key="9">
    <source>
        <dbReference type="Proteomes" id="UP000258927"/>
    </source>
</evidence>
<evidence type="ECO:0000256" key="6">
    <source>
        <dbReference type="ARBA" id="ARBA00048785"/>
    </source>
</evidence>
<keyword evidence="5 7" id="KW-0808">Transferase</keyword>
<feature type="binding site" evidence="7">
    <location>
        <begin position="60"/>
        <end position="62"/>
    </location>
    <ligand>
        <name>5-amino-6-(D-ribitylamino)uracil</name>
        <dbReference type="ChEBI" id="CHEBI:15934"/>
    </ligand>
</feature>
<dbReference type="GO" id="GO:0000906">
    <property type="term" value="F:6,7-dimethyl-8-ribityllumazine synthase activity"/>
    <property type="evidence" value="ECO:0007669"/>
    <property type="project" value="UniProtKB-UniRule"/>
</dbReference>
<comment type="similarity">
    <text evidence="2 7">Belongs to the DMRL synthase family.</text>
</comment>
<dbReference type="NCBIfam" id="TIGR00114">
    <property type="entry name" value="lumazine-synth"/>
    <property type="match status" value="1"/>
</dbReference>
<evidence type="ECO:0000313" key="8">
    <source>
        <dbReference type="EMBL" id="AVX03732.1"/>
    </source>
</evidence>
<keyword evidence="4 7" id="KW-0686">Riboflavin biosynthesis</keyword>
<feature type="binding site" evidence="7">
    <location>
        <begin position="89"/>
        <end position="90"/>
    </location>
    <ligand>
        <name>(2S)-2-hydroxy-3-oxobutyl phosphate</name>
        <dbReference type="ChEBI" id="CHEBI:58830"/>
    </ligand>
</feature>
<dbReference type="EMBL" id="CP021330">
    <property type="protein sequence ID" value="AVX03732.1"/>
    <property type="molecule type" value="Genomic_DNA"/>
</dbReference>
<evidence type="ECO:0000256" key="2">
    <source>
        <dbReference type="ARBA" id="ARBA00007424"/>
    </source>
</evidence>
<keyword evidence="9" id="KW-1185">Reference proteome</keyword>
<dbReference type="GO" id="GO:0005829">
    <property type="term" value="C:cytosol"/>
    <property type="evidence" value="ECO:0007669"/>
    <property type="project" value="TreeGrafter"/>
</dbReference>
<feature type="active site" description="Proton donor" evidence="7">
    <location>
        <position position="92"/>
    </location>
</feature>
<feature type="binding site" evidence="7">
    <location>
        <position position="117"/>
    </location>
    <ligand>
        <name>5-amino-6-(D-ribitylamino)uracil</name>
        <dbReference type="ChEBI" id="CHEBI:15934"/>
    </ligand>
</feature>
<proteinExistence type="inferred from homology"/>
<feature type="binding site" evidence="7">
    <location>
        <position position="131"/>
    </location>
    <ligand>
        <name>(2S)-2-hydroxy-3-oxobutyl phosphate</name>
        <dbReference type="ChEBI" id="CHEBI:58830"/>
    </ligand>
</feature>
<comment type="pathway">
    <text evidence="1 7">Cofactor biosynthesis; riboflavin biosynthesis; riboflavin from 2-hydroxy-3-oxobutyl phosphate and 5-amino-6-(D-ribitylamino)uracil: step 1/2.</text>
</comment>
<gene>
    <name evidence="7" type="primary">ribH</name>
    <name evidence="8" type="ORF">MXMO3_01201</name>
</gene>
<dbReference type="PANTHER" id="PTHR21058:SF0">
    <property type="entry name" value="6,7-DIMETHYL-8-RIBITYLLUMAZINE SYNTHASE"/>
    <property type="match status" value="1"/>
</dbReference>
<dbReference type="RefSeq" id="WP_117396728.1">
    <property type="nucleotide sequence ID" value="NZ_CP021330.1"/>
</dbReference>
<organism evidence="8 9">
    <name type="scientific">Maritalea myrionectae</name>
    <dbReference type="NCBI Taxonomy" id="454601"/>
    <lineage>
        <taxon>Bacteria</taxon>
        <taxon>Pseudomonadati</taxon>
        <taxon>Pseudomonadota</taxon>
        <taxon>Alphaproteobacteria</taxon>
        <taxon>Hyphomicrobiales</taxon>
        <taxon>Devosiaceae</taxon>
        <taxon>Maritalea</taxon>
    </lineage>
</organism>
<dbReference type="InterPro" id="IPR036467">
    <property type="entry name" value="LS/RS_sf"/>
</dbReference>
<comment type="function">
    <text evidence="7">Catalyzes the formation of 6,7-dimethyl-8-ribityllumazine by condensation of 5-amino-6-(D-ribitylamino)uracil with 3,4-dihydroxy-2-butanone 4-phosphate. This is the penultimate step in the biosynthesis of riboflavin.</text>
</comment>
<dbReference type="HAMAP" id="MF_00178">
    <property type="entry name" value="Lumazine_synth"/>
    <property type="match status" value="1"/>
</dbReference>
<reference evidence="8 9" key="1">
    <citation type="submission" date="2017-05" db="EMBL/GenBank/DDBJ databases">
        <title>Genome Analysis of Maritalea myrionectae HL2708#5.</title>
        <authorList>
            <consortium name="Cotde Inc.-PKNU"/>
            <person name="Jang D."/>
            <person name="Oh H.-M."/>
        </authorList>
    </citation>
    <scope>NUCLEOTIDE SEQUENCE [LARGE SCALE GENOMIC DNA]</scope>
    <source>
        <strain evidence="8 9">HL2708#5</strain>
    </source>
</reference>